<sequence>MNKTEIYILSGFLGSGKTTLLKELLIKEKEAGRKVAVLMNEFGSISIDSNEVDKDVPLKELLGGCVCCTIQDKLEAQLQTLLIEENPDVIYLETTGAAHPVETMDTILSPLLAHKLQLKGIITVVDGLQWLNRRELSPIIQQLVLEQVRHANLLIINKQDTLTEEKKARITMEIQGINPFAPALLTNHSKIPYSKIQNIKAHFHKELERTTIKSMQLTSYIYTFQKTISFEKFDDFLRSLPEMIYRIKGYVQFEDSAYPDLFQYSYGTPIFMREEMNLPLNMVFIGENIDWKEIEQKLERL</sequence>
<dbReference type="SUPFAM" id="SSF90002">
    <property type="entry name" value="Hypothetical protein YjiA, C-terminal domain"/>
    <property type="match status" value="1"/>
</dbReference>
<dbReference type="InterPro" id="IPR051316">
    <property type="entry name" value="Zinc-reg_GTPase_activator"/>
</dbReference>
<keyword evidence="3" id="KW-0143">Chaperone</keyword>
<dbReference type="InterPro" id="IPR011629">
    <property type="entry name" value="CobW-like_C"/>
</dbReference>
<evidence type="ECO:0000256" key="3">
    <source>
        <dbReference type="ARBA" id="ARBA00023186"/>
    </source>
</evidence>
<dbReference type="Pfam" id="PF02492">
    <property type="entry name" value="cobW"/>
    <property type="match status" value="1"/>
</dbReference>
<dbReference type="Gene3D" id="3.30.1220.10">
    <property type="entry name" value="CobW-like, C-terminal domain"/>
    <property type="match status" value="1"/>
</dbReference>
<organism evidence="7 8">
    <name type="scientific">Niallia nealsonii</name>
    <dbReference type="NCBI Taxonomy" id="115979"/>
    <lineage>
        <taxon>Bacteria</taxon>
        <taxon>Bacillati</taxon>
        <taxon>Bacillota</taxon>
        <taxon>Bacilli</taxon>
        <taxon>Bacillales</taxon>
        <taxon>Bacillaceae</taxon>
        <taxon>Niallia</taxon>
    </lineage>
</organism>
<name>A0A2N0Z3X1_9BACI</name>
<gene>
    <name evidence="7" type="ORF">CWS01_08045</name>
</gene>
<evidence type="ECO:0000256" key="4">
    <source>
        <dbReference type="ARBA" id="ARBA00034320"/>
    </source>
</evidence>
<feature type="domain" description="CobW C-terminal" evidence="6">
    <location>
        <begin position="217"/>
        <end position="301"/>
    </location>
</feature>
<evidence type="ECO:0000256" key="5">
    <source>
        <dbReference type="ARBA" id="ARBA00049117"/>
    </source>
</evidence>
<dbReference type="GO" id="GO:0005737">
    <property type="term" value="C:cytoplasm"/>
    <property type="evidence" value="ECO:0007669"/>
    <property type="project" value="TreeGrafter"/>
</dbReference>
<dbReference type="GO" id="GO:0000166">
    <property type="term" value="F:nucleotide binding"/>
    <property type="evidence" value="ECO:0007669"/>
    <property type="project" value="UniProtKB-KW"/>
</dbReference>
<comment type="similarity">
    <text evidence="4">Belongs to the SIMIBI class G3E GTPase family. ZNG1 subfamily.</text>
</comment>
<protein>
    <submittedName>
        <fullName evidence="7">Cobalamin biosynthesis protein</fullName>
    </submittedName>
</protein>
<dbReference type="InterPro" id="IPR003495">
    <property type="entry name" value="CobW/HypB/UreG_nucleotide-bd"/>
</dbReference>
<dbReference type="CDD" id="cd03112">
    <property type="entry name" value="CobW-like"/>
    <property type="match status" value="1"/>
</dbReference>
<dbReference type="EMBL" id="PISE01000016">
    <property type="protein sequence ID" value="PKG24179.1"/>
    <property type="molecule type" value="Genomic_DNA"/>
</dbReference>
<evidence type="ECO:0000313" key="7">
    <source>
        <dbReference type="EMBL" id="PKG24179.1"/>
    </source>
</evidence>
<comment type="caution">
    <text evidence="7">The sequence shown here is derived from an EMBL/GenBank/DDBJ whole genome shotgun (WGS) entry which is preliminary data.</text>
</comment>
<reference evidence="7 8" key="1">
    <citation type="journal article" date="2003" name="Int. J. Syst. Evol. Microbiol.">
        <title>Bacillus nealsonii sp. nov., isolated from a spacecraft-assembly facility, whose spores are gamma-radiation resistant.</title>
        <authorList>
            <person name="Venkateswaran K."/>
            <person name="Kempf M."/>
            <person name="Chen F."/>
            <person name="Satomi M."/>
            <person name="Nicholson W."/>
            <person name="Kern R."/>
        </authorList>
    </citation>
    <scope>NUCLEOTIDE SEQUENCE [LARGE SCALE GENOMIC DNA]</scope>
    <source>
        <strain evidence="7 8">FO-92</strain>
    </source>
</reference>
<proteinExistence type="inferred from homology"/>
<evidence type="ECO:0000313" key="8">
    <source>
        <dbReference type="Proteomes" id="UP000233375"/>
    </source>
</evidence>
<dbReference type="Gene3D" id="3.40.50.300">
    <property type="entry name" value="P-loop containing nucleotide triphosphate hydrolases"/>
    <property type="match status" value="1"/>
</dbReference>
<dbReference type="GO" id="GO:0016787">
    <property type="term" value="F:hydrolase activity"/>
    <property type="evidence" value="ECO:0007669"/>
    <property type="project" value="UniProtKB-KW"/>
</dbReference>
<dbReference type="InterPro" id="IPR036627">
    <property type="entry name" value="CobW-likC_sf"/>
</dbReference>
<evidence type="ECO:0000256" key="2">
    <source>
        <dbReference type="ARBA" id="ARBA00022801"/>
    </source>
</evidence>
<dbReference type="Pfam" id="PF07683">
    <property type="entry name" value="CobW_C"/>
    <property type="match status" value="1"/>
</dbReference>
<dbReference type="AlphaFoldDB" id="A0A2N0Z3X1"/>
<keyword evidence="8" id="KW-1185">Reference proteome</keyword>
<dbReference type="SUPFAM" id="SSF52540">
    <property type="entry name" value="P-loop containing nucleoside triphosphate hydrolases"/>
    <property type="match status" value="1"/>
</dbReference>
<dbReference type="InterPro" id="IPR027417">
    <property type="entry name" value="P-loop_NTPase"/>
</dbReference>
<dbReference type="PANTHER" id="PTHR13748:SF62">
    <property type="entry name" value="COBW DOMAIN-CONTAINING PROTEIN"/>
    <property type="match status" value="1"/>
</dbReference>
<keyword evidence="2" id="KW-0378">Hydrolase</keyword>
<evidence type="ECO:0000256" key="1">
    <source>
        <dbReference type="ARBA" id="ARBA00022741"/>
    </source>
</evidence>
<dbReference type="PANTHER" id="PTHR13748">
    <property type="entry name" value="COBW-RELATED"/>
    <property type="match status" value="1"/>
</dbReference>
<dbReference type="SMART" id="SM00833">
    <property type="entry name" value="CobW_C"/>
    <property type="match status" value="1"/>
</dbReference>
<dbReference type="OrthoDB" id="9808822at2"/>
<dbReference type="Proteomes" id="UP000233375">
    <property type="component" value="Unassembled WGS sequence"/>
</dbReference>
<keyword evidence="1" id="KW-0547">Nucleotide-binding</keyword>
<evidence type="ECO:0000259" key="6">
    <source>
        <dbReference type="SMART" id="SM00833"/>
    </source>
</evidence>
<comment type="catalytic activity">
    <reaction evidence="5">
        <text>GTP + H2O = GDP + phosphate + H(+)</text>
        <dbReference type="Rhea" id="RHEA:19669"/>
        <dbReference type="ChEBI" id="CHEBI:15377"/>
        <dbReference type="ChEBI" id="CHEBI:15378"/>
        <dbReference type="ChEBI" id="CHEBI:37565"/>
        <dbReference type="ChEBI" id="CHEBI:43474"/>
        <dbReference type="ChEBI" id="CHEBI:58189"/>
    </reaction>
    <physiologicalReaction direction="left-to-right" evidence="5">
        <dbReference type="Rhea" id="RHEA:19670"/>
    </physiologicalReaction>
</comment>
<accession>A0A2N0Z3X1</accession>